<dbReference type="Pfam" id="PF12569">
    <property type="entry name" value="NatA_aux_su"/>
    <property type="match status" value="1"/>
</dbReference>
<dbReference type="EMBL" id="BPLR01008570">
    <property type="protein sequence ID" value="GIY25728.1"/>
    <property type="molecule type" value="Genomic_DNA"/>
</dbReference>
<organism evidence="4 5">
    <name type="scientific">Caerostris extrusa</name>
    <name type="common">Bark spider</name>
    <name type="synonym">Caerostris bankana</name>
    <dbReference type="NCBI Taxonomy" id="172846"/>
    <lineage>
        <taxon>Eukaryota</taxon>
        <taxon>Metazoa</taxon>
        <taxon>Ecdysozoa</taxon>
        <taxon>Arthropoda</taxon>
        <taxon>Chelicerata</taxon>
        <taxon>Arachnida</taxon>
        <taxon>Araneae</taxon>
        <taxon>Araneomorphae</taxon>
        <taxon>Entelegynae</taxon>
        <taxon>Araneoidea</taxon>
        <taxon>Araneidae</taxon>
        <taxon>Caerostris</taxon>
    </lineage>
</organism>
<keyword evidence="5" id="KW-1185">Reference proteome</keyword>
<feature type="region of interest" description="Disordered" evidence="3">
    <location>
        <begin position="326"/>
        <end position="345"/>
    </location>
</feature>
<evidence type="ECO:0000313" key="4">
    <source>
        <dbReference type="EMBL" id="GIY25728.1"/>
    </source>
</evidence>
<keyword evidence="2" id="KW-0802">TPR repeat</keyword>
<gene>
    <name evidence="4" type="primary">Naa15</name>
    <name evidence="4" type="ORF">CEXT_501201</name>
</gene>
<keyword evidence="1" id="KW-0677">Repeat</keyword>
<sequence>MLVVVFHKAGGGHVLACHVSKEGQEFGNSDSSCLLPLVVFCLAFPYSTARSKQKRKKLKEAKDAPRANMAPAELKKYRNKQRKARKRAEVEKEKQTAAQEKREQHIKSRQQQDGEADGVKEEELVPEKLAKTEDSLGQAIRFLRPLQNLASERIETHLLAFEIYIRKDKLLLMLQSIKRAWLIDPNHPKLHSNLIRFCNIVSNRKEIPAPVKTVLEQEMERFYKQKSAHELNEEFLAQFSNSMPHLLQGARMKYCLDKQSQEKAISYVTNFNNQIKGVTIQNCIEVLEAMRNGDLGSCDKEMASFLTKCQELFPYATVFRQAHENNVGPTTNSVANHVDSLPKEE</sequence>
<evidence type="ECO:0000256" key="3">
    <source>
        <dbReference type="SAM" id="MobiDB-lite"/>
    </source>
</evidence>
<accession>A0AAV4S0Z0</accession>
<name>A0AAV4S0Z0_CAEEX</name>
<dbReference type="InterPro" id="IPR021183">
    <property type="entry name" value="NatA_aux_su"/>
</dbReference>
<dbReference type="AlphaFoldDB" id="A0AAV4S0Z0"/>
<dbReference type="PANTHER" id="PTHR22767">
    <property type="entry name" value="N-TERMINAL ACETYLTRANSFERASE-RELATED"/>
    <property type="match status" value="1"/>
</dbReference>
<reference evidence="4 5" key="1">
    <citation type="submission" date="2021-06" db="EMBL/GenBank/DDBJ databases">
        <title>Caerostris extrusa draft genome.</title>
        <authorList>
            <person name="Kono N."/>
            <person name="Arakawa K."/>
        </authorList>
    </citation>
    <scope>NUCLEOTIDE SEQUENCE [LARGE SCALE GENOMIC DNA]</scope>
</reference>
<proteinExistence type="predicted"/>
<feature type="compositionally biased region" description="Basic and acidic residues" evidence="3">
    <location>
        <begin position="87"/>
        <end position="124"/>
    </location>
</feature>
<dbReference type="Gene3D" id="1.25.40.1010">
    <property type="match status" value="1"/>
</dbReference>
<comment type="caution">
    <text evidence="4">The sequence shown here is derived from an EMBL/GenBank/DDBJ whole genome shotgun (WGS) entry which is preliminary data.</text>
</comment>
<evidence type="ECO:0000313" key="5">
    <source>
        <dbReference type="Proteomes" id="UP001054945"/>
    </source>
</evidence>
<dbReference type="PANTHER" id="PTHR22767:SF2">
    <property type="entry name" value="N(ALPHA)-ACETYLTRANSFERASE 15_16, ISOFORM A"/>
    <property type="match status" value="1"/>
</dbReference>
<dbReference type="Proteomes" id="UP001054945">
    <property type="component" value="Unassembled WGS sequence"/>
</dbReference>
<feature type="compositionally biased region" description="Basic residues" evidence="3">
    <location>
        <begin position="77"/>
        <end position="86"/>
    </location>
</feature>
<evidence type="ECO:0000256" key="1">
    <source>
        <dbReference type="ARBA" id="ARBA00022737"/>
    </source>
</evidence>
<dbReference type="GO" id="GO:0031415">
    <property type="term" value="C:NatA complex"/>
    <property type="evidence" value="ECO:0007669"/>
    <property type="project" value="TreeGrafter"/>
</dbReference>
<protein>
    <submittedName>
        <fullName evidence="4">N-alpha-acetyltransferase 15, NatA auxiliary subunit</fullName>
    </submittedName>
</protein>
<feature type="region of interest" description="Disordered" evidence="3">
    <location>
        <begin position="52"/>
        <end position="124"/>
    </location>
</feature>
<evidence type="ECO:0000256" key="2">
    <source>
        <dbReference type="ARBA" id="ARBA00022803"/>
    </source>
</evidence>